<keyword evidence="1" id="KW-0805">Transcription regulation</keyword>
<dbReference type="Proteomes" id="UP000525652">
    <property type="component" value="Unassembled WGS sequence"/>
</dbReference>
<evidence type="ECO:0000259" key="4">
    <source>
        <dbReference type="PROSITE" id="PS50932"/>
    </source>
</evidence>
<dbReference type="EMBL" id="JACHVA010000015">
    <property type="protein sequence ID" value="MBC2600339.1"/>
    <property type="molecule type" value="Genomic_DNA"/>
</dbReference>
<dbReference type="RefSeq" id="WP_185691088.1">
    <property type="nucleotide sequence ID" value="NZ_JACHVA010000015.1"/>
</dbReference>
<gene>
    <name evidence="5" type="ORF">H5P30_00935</name>
</gene>
<evidence type="ECO:0000313" key="5">
    <source>
        <dbReference type="EMBL" id="MBC2600339.1"/>
    </source>
</evidence>
<dbReference type="InterPro" id="IPR010982">
    <property type="entry name" value="Lambda_DNA-bd_dom_sf"/>
</dbReference>
<evidence type="ECO:0000256" key="3">
    <source>
        <dbReference type="ARBA" id="ARBA00023163"/>
    </source>
</evidence>
<keyword evidence="2 5" id="KW-0238">DNA-binding</keyword>
<dbReference type="PANTHER" id="PTHR30146">
    <property type="entry name" value="LACI-RELATED TRANSCRIPTIONAL REPRESSOR"/>
    <property type="match status" value="1"/>
</dbReference>
<sequence>MKKRVTIREIAEVAGVHFTTVGLALKGNPKVKAETRDKVQKIAEKMGYQPDPMLSALSSYRRSNQRRSYQSTIAWLNNWPKRHDLLENPEFYEYFQGARIRAQELGYTLDEFWLHEKGMTTSRLCHIFHSRNIQCLIIPPQPVSLSNIEMDLSKISAVSIGYSLESPALNVVTNHHLRSMRLMLHELNRLGYRNIGCAISKDWDFKVGNTWRGGIEAAKHDPGMKLKVKMLDHAHNAPEIITREVKKFKVEVVISHLEVYEQLRACGFRIPQDLGFANLAIDFRSKYHSGIYQNSIDIGRKSVEVAVSMYQRGEFGEPESPFHLLVDSSWNPGTTLQY</sequence>
<dbReference type="CDD" id="cd01392">
    <property type="entry name" value="HTH_LacI"/>
    <property type="match status" value="1"/>
</dbReference>
<reference evidence="5 6" key="1">
    <citation type="submission" date="2020-07" db="EMBL/GenBank/DDBJ databases">
        <authorList>
            <person name="Feng X."/>
        </authorList>
    </citation>
    <scope>NUCLEOTIDE SEQUENCE [LARGE SCALE GENOMIC DNA]</scope>
    <source>
        <strain evidence="5 6">JCM14086</strain>
    </source>
</reference>
<proteinExistence type="predicted"/>
<dbReference type="InterPro" id="IPR028082">
    <property type="entry name" value="Peripla_BP_I"/>
</dbReference>
<dbReference type="Pfam" id="PF00356">
    <property type="entry name" value="LacI"/>
    <property type="match status" value="1"/>
</dbReference>
<dbReference type="InterPro" id="IPR000843">
    <property type="entry name" value="HTH_LacI"/>
</dbReference>
<keyword evidence="3" id="KW-0804">Transcription</keyword>
<keyword evidence="6" id="KW-1185">Reference proteome</keyword>
<dbReference type="AlphaFoldDB" id="A0A7X1AV80"/>
<organism evidence="5 6">
    <name type="scientific">Puniceicoccus vermicola</name>
    <dbReference type="NCBI Taxonomy" id="388746"/>
    <lineage>
        <taxon>Bacteria</taxon>
        <taxon>Pseudomonadati</taxon>
        <taxon>Verrucomicrobiota</taxon>
        <taxon>Opitutia</taxon>
        <taxon>Puniceicoccales</taxon>
        <taxon>Puniceicoccaceae</taxon>
        <taxon>Puniceicoccus</taxon>
    </lineage>
</organism>
<dbReference type="Gene3D" id="3.40.50.2300">
    <property type="match status" value="2"/>
</dbReference>
<dbReference type="PANTHER" id="PTHR30146:SF109">
    <property type="entry name" value="HTH-TYPE TRANSCRIPTIONAL REGULATOR GALS"/>
    <property type="match status" value="1"/>
</dbReference>
<name>A0A7X1AV80_9BACT</name>
<dbReference type="GO" id="GO:0003700">
    <property type="term" value="F:DNA-binding transcription factor activity"/>
    <property type="evidence" value="ECO:0007669"/>
    <property type="project" value="TreeGrafter"/>
</dbReference>
<dbReference type="SUPFAM" id="SSF53822">
    <property type="entry name" value="Periplasmic binding protein-like I"/>
    <property type="match status" value="1"/>
</dbReference>
<evidence type="ECO:0000313" key="6">
    <source>
        <dbReference type="Proteomes" id="UP000525652"/>
    </source>
</evidence>
<dbReference type="PROSITE" id="PS50932">
    <property type="entry name" value="HTH_LACI_2"/>
    <property type="match status" value="1"/>
</dbReference>
<evidence type="ECO:0000256" key="1">
    <source>
        <dbReference type="ARBA" id="ARBA00023015"/>
    </source>
</evidence>
<dbReference type="SMART" id="SM00354">
    <property type="entry name" value="HTH_LACI"/>
    <property type="match status" value="1"/>
</dbReference>
<protein>
    <submittedName>
        <fullName evidence="5">LacI family DNA-binding transcriptional regulator</fullName>
    </submittedName>
</protein>
<feature type="domain" description="HTH lacI-type" evidence="4">
    <location>
        <begin position="5"/>
        <end position="59"/>
    </location>
</feature>
<dbReference type="Gene3D" id="1.10.260.40">
    <property type="entry name" value="lambda repressor-like DNA-binding domains"/>
    <property type="match status" value="1"/>
</dbReference>
<accession>A0A7X1AV80</accession>
<dbReference type="GO" id="GO:0000976">
    <property type="term" value="F:transcription cis-regulatory region binding"/>
    <property type="evidence" value="ECO:0007669"/>
    <property type="project" value="TreeGrafter"/>
</dbReference>
<dbReference type="SUPFAM" id="SSF47413">
    <property type="entry name" value="lambda repressor-like DNA-binding domains"/>
    <property type="match status" value="1"/>
</dbReference>
<evidence type="ECO:0000256" key="2">
    <source>
        <dbReference type="ARBA" id="ARBA00023125"/>
    </source>
</evidence>
<comment type="caution">
    <text evidence="5">The sequence shown here is derived from an EMBL/GenBank/DDBJ whole genome shotgun (WGS) entry which is preliminary data.</text>
</comment>